<dbReference type="RefSeq" id="WP_131446146.1">
    <property type="nucleotide sequence ID" value="NZ_SJZB01000027.1"/>
</dbReference>
<keyword evidence="1" id="KW-1133">Transmembrane helix</keyword>
<feature type="transmembrane region" description="Helical" evidence="1">
    <location>
        <begin position="83"/>
        <end position="102"/>
    </location>
</feature>
<organism evidence="4 5">
    <name type="scientific">Parasulfuritortus cantonensis</name>
    <dbReference type="NCBI Taxonomy" id="2528202"/>
    <lineage>
        <taxon>Bacteria</taxon>
        <taxon>Pseudomonadati</taxon>
        <taxon>Pseudomonadota</taxon>
        <taxon>Betaproteobacteria</taxon>
        <taxon>Nitrosomonadales</taxon>
        <taxon>Thiobacillaceae</taxon>
        <taxon>Parasulfuritortus</taxon>
    </lineage>
</organism>
<keyword evidence="4" id="KW-0808">Transferase</keyword>
<proteinExistence type="predicted"/>
<dbReference type="Pfam" id="PF19040">
    <property type="entry name" value="SGNH"/>
    <property type="match status" value="1"/>
</dbReference>
<evidence type="ECO:0000256" key="1">
    <source>
        <dbReference type="SAM" id="Phobius"/>
    </source>
</evidence>
<feature type="transmembrane region" description="Helical" evidence="1">
    <location>
        <begin position="252"/>
        <end position="271"/>
    </location>
</feature>
<feature type="domain" description="Acyltransferase 3" evidence="2">
    <location>
        <begin position="17"/>
        <end position="360"/>
    </location>
</feature>
<dbReference type="PANTHER" id="PTHR23028:SF53">
    <property type="entry name" value="ACYL_TRANSF_3 DOMAIN-CONTAINING PROTEIN"/>
    <property type="match status" value="1"/>
</dbReference>
<dbReference type="GO" id="GO:0009103">
    <property type="term" value="P:lipopolysaccharide biosynthetic process"/>
    <property type="evidence" value="ECO:0007669"/>
    <property type="project" value="TreeGrafter"/>
</dbReference>
<feature type="domain" description="SGNH" evidence="3">
    <location>
        <begin position="438"/>
        <end position="678"/>
    </location>
</feature>
<keyword evidence="4" id="KW-0012">Acyltransferase</keyword>
<dbReference type="InterPro" id="IPR043968">
    <property type="entry name" value="SGNH"/>
</dbReference>
<dbReference type="PANTHER" id="PTHR23028">
    <property type="entry name" value="ACETYLTRANSFERASE"/>
    <property type="match status" value="1"/>
</dbReference>
<evidence type="ECO:0000313" key="4">
    <source>
        <dbReference type="EMBL" id="TCJ15428.1"/>
    </source>
</evidence>
<dbReference type="InterPro" id="IPR050879">
    <property type="entry name" value="Acyltransferase_3"/>
</dbReference>
<feature type="transmembrane region" description="Helical" evidence="1">
    <location>
        <begin position="277"/>
        <end position="297"/>
    </location>
</feature>
<protein>
    <submittedName>
        <fullName evidence="4">Acyltransferase</fullName>
    </submittedName>
</protein>
<evidence type="ECO:0000259" key="3">
    <source>
        <dbReference type="Pfam" id="PF19040"/>
    </source>
</evidence>
<feature type="transmembrane region" description="Helical" evidence="1">
    <location>
        <begin position="21"/>
        <end position="39"/>
    </location>
</feature>
<reference evidence="4 5" key="1">
    <citation type="submission" date="2019-03" db="EMBL/GenBank/DDBJ databases">
        <title>Genome sequence of Thiobacillaceae bacterium LSR1, a sulfur-oxidizing bacterium isolated from freshwater sediment.</title>
        <authorList>
            <person name="Li S."/>
        </authorList>
    </citation>
    <scope>NUCLEOTIDE SEQUENCE [LARGE SCALE GENOMIC DNA]</scope>
    <source>
        <strain evidence="4 5">LSR1</strain>
    </source>
</reference>
<dbReference type="GO" id="GO:0016747">
    <property type="term" value="F:acyltransferase activity, transferring groups other than amino-acyl groups"/>
    <property type="evidence" value="ECO:0007669"/>
    <property type="project" value="InterPro"/>
</dbReference>
<dbReference type="Proteomes" id="UP000295443">
    <property type="component" value="Unassembled WGS sequence"/>
</dbReference>
<gene>
    <name evidence="4" type="ORF">EZJ19_07385</name>
</gene>
<sequence length="687" mass="77171">MTSARHPHLSHPRYRPDIDGLRALAIIPVVIFHAFPTLAPGGFTGVDIFFVISGYLISTIIFENHRKGRFSFVEFYVRRIKRIFPTLLIVLLFCNALGWFVLMADEYKQLGKHIAAGAGFVSNFALWSESGYFDNAAETKPLLHLWSLGIEEQFYIVWPLLVWLLWKSWLRTFSLIVGVIVLSFYFNMRWVVDDDGMAFYMPFSRFWELSCGSLLAWISVNKTLGNNVVVHKSAAAFVSWMGNGWQNTKHKLSDIFSVTGLFTLVCGFVLVDRDVPYPGAWAMIPVLGAVLIILAGADAIFNRAILSSRVFVWFGLISYPLYLWHWPLLSFSRIIEEDTPNVMIRLACVALSIMFAYVTYIFVEKPIRRDIRSVAKATVLALLMAVVGWLGYVVYENDGYESRIDDPVGVAKIFAHPQPNLIQSDCDKYFPDLRSSHFERGECTVVGDSKPTVAFFGDSHAQHYAAVMPDYLAGHAVLKIIGTSCLPFASGNYKEEGACLQKYNDLIAFLKRDHGINTIILSAYWSKAIPGKVGVKGVNWRHAGEFGPDEVGNFIKNGEKFLNAALLGGRKVILMKDVPDLDFDIHECFAIRPFTITDRRNVGGKCSMSYSAYARRIAPYDEVLDSLLKRFPSVQVFDPVPLFCKNGGCIAAENGLPLYFNGDHLNSIGARKVMDAFSDEVLAPLFH</sequence>
<dbReference type="InterPro" id="IPR002656">
    <property type="entry name" value="Acyl_transf_3_dom"/>
</dbReference>
<accession>A0A4R1BEI6</accession>
<feature type="transmembrane region" description="Helical" evidence="1">
    <location>
        <begin position="45"/>
        <end position="62"/>
    </location>
</feature>
<dbReference type="EMBL" id="SJZB01000027">
    <property type="protein sequence ID" value="TCJ15428.1"/>
    <property type="molecule type" value="Genomic_DNA"/>
</dbReference>
<evidence type="ECO:0000259" key="2">
    <source>
        <dbReference type="Pfam" id="PF01757"/>
    </source>
</evidence>
<dbReference type="Pfam" id="PF01757">
    <property type="entry name" value="Acyl_transf_3"/>
    <property type="match status" value="1"/>
</dbReference>
<evidence type="ECO:0000313" key="5">
    <source>
        <dbReference type="Proteomes" id="UP000295443"/>
    </source>
</evidence>
<keyword evidence="1" id="KW-0472">Membrane</keyword>
<feature type="transmembrane region" description="Helical" evidence="1">
    <location>
        <begin position="304"/>
        <end position="322"/>
    </location>
</feature>
<feature type="transmembrane region" description="Helical" evidence="1">
    <location>
        <begin position="172"/>
        <end position="192"/>
    </location>
</feature>
<dbReference type="OrthoDB" id="9814807at2"/>
<keyword evidence="5" id="KW-1185">Reference proteome</keyword>
<feature type="transmembrane region" description="Helical" evidence="1">
    <location>
        <begin position="342"/>
        <end position="363"/>
    </location>
</feature>
<name>A0A4R1BEI6_9PROT</name>
<keyword evidence="1" id="KW-0812">Transmembrane</keyword>
<feature type="transmembrane region" description="Helical" evidence="1">
    <location>
        <begin position="375"/>
        <end position="395"/>
    </location>
</feature>
<comment type="caution">
    <text evidence="4">The sequence shown here is derived from an EMBL/GenBank/DDBJ whole genome shotgun (WGS) entry which is preliminary data.</text>
</comment>
<dbReference type="GO" id="GO:0016020">
    <property type="term" value="C:membrane"/>
    <property type="evidence" value="ECO:0007669"/>
    <property type="project" value="TreeGrafter"/>
</dbReference>
<dbReference type="AlphaFoldDB" id="A0A4R1BEI6"/>